<name>A0A1T4R3I0_9GAMM</name>
<keyword evidence="7" id="KW-0997">Cell inner membrane</keyword>
<evidence type="ECO:0000256" key="7">
    <source>
        <dbReference type="HAMAP-Rule" id="MF_02065"/>
    </source>
</evidence>
<dbReference type="CDD" id="cd08010">
    <property type="entry name" value="MltG_like"/>
    <property type="match status" value="1"/>
</dbReference>
<dbReference type="RefSeq" id="WP_078745728.1">
    <property type="nucleotide sequence ID" value="NZ_FUXG01000014.1"/>
</dbReference>
<evidence type="ECO:0000256" key="6">
    <source>
        <dbReference type="ARBA" id="ARBA00023316"/>
    </source>
</evidence>
<keyword evidence="1 7" id="KW-1003">Cell membrane</keyword>
<dbReference type="OrthoDB" id="9814591at2"/>
<keyword evidence="4 7" id="KW-0472">Membrane</keyword>
<accession>A0A1T4R3I0</accession>
<evidence type="ECO:0000313" key="9">
    <source>
        <dbReference type="EMBL" id="OPX55254.1"/>
    </source>
</evidence>
<keyword evidence="10" id="KW-1185">Reference proteome</keyword>
<dbReference type="HAMAP" id="MF_02065">
    <property type="entry name" value="MltG"/>
    <property type="match status" value="1"/>
</dbReference>
<evidence type="ECO:0000313" key="10">
    <source>
        <dbReference type="Proteomes" id="UP000191418"/>
    </source>
</evidence>
<dbReference type="GO" id="GO:0071555">
    <property type="term" value="P:cell wall organization"/>
    <property type="evidence" value="ECO:0007669"/>
    <property type="project" value="UniProtKB-KW"/>
</dbReference>
<organism evidence="9 10">
    <name type="scientific">Oceanospirillum multiglobuliferum</name>
    <dbReference type="NCBI Taxonomy" id="64969"/>
    <lineage>
        <taxon>Bacteria</taxon>
        <taxon>Pseudomonadati</taxon>
        <taxon>Pseudomonadota</taxon>
        <taxon>Gammaproteobacteria</taxon>
        <taxon>Oceanospirillales</taxon>
        <taxon>Oceanospirillaceae</taxon>
        <taxon>Oceanospirillum</taxon>
    </lineage>
</organism>
<comment type="catalytic activity">
    <reaction evidence="7">
        <text>a peptidoglycan chain = a peptidoglycan chain with N-acetyl-1,6-anhydromuramyl-[peptide] at the reducing end + a peptidoglycan chain with N-acetylglucosamine at the non-reducing end.</text>
        <dbReference type="EC" id="4.2.2.29"/>
    </reaction>
</comment>
<dbReference type="GO" id="GO:0005886">
    <property type="term" value="C:plasma membrane"/>
    <property type="evidence" value="ECO:0007669"/>
    <property type="project" value="UniProtKB-UniRule"/>
</dbReference>
<dbReference type="Gene3D" id="3.30.1490.480">
    <property type="entry name" value="Endolytic murein transglycosylase"/>
    <property type="match status" value="1"/>
</dbReference>
<keyword evidence="2 7" id="KW-0812">Transmembrane</keyword>
<evidence type="ECO:0000256" key="2">
    <source>
        <dbReference type="ARBA" id="ARBA00022692"/>
    </source>
</evidence>
<dbReference type="Proteomes" id="UP000191418">
    <property type="component" value="Unassembled WGS sequence"/>
</dbReference>
<evidence type="ECO:0000256" key="5">
    <source>
        <dbReference type="ARBA" id="ARBA00023239"/>
    </source>
</evidence>
<keyword evidence="5 7" id="KW-0456">Lyase</keyword>
<dbReference type="EC" id="4.2.2.29" evidence="7"/>
<dbReference type="PANTHER" id="PTHR30518">
    <property type="entry name" value="ENDOLYTIC MUREIN TRANSGLYCOSYLASE"/>
    <property type="match status" value="1"/>
</dbReference>
<reference evidence="9 10" key="1">
    <citation type="submission" date="2017-01" db="EMBL/GenBank/DDBJ databases">
        <title>Genome Sequencing of a Marine Spirillum, Oceanospirillum multiglobuliferum ATCC 33336, from Japan.</title>
        <authorList>
            <person name="Carney J.G."/>
            <person name="Trachtenberg A.M."/>
            <person name="Rheaume B.A."/>
            <person name="Linnane J.D."/>
            <person name="Pitts N.L."/>
            <person name="Mykles D.L."/>
            <person name="Maclea K.S."/>
        </authorList>
    </citation>
    <scope>NUCLEOTIDE SEQUENCE [LARGE SCALE GENOMIC DNA]</scope>
    <source>
        <strain evidence="9 10">ATCC 33336</strain>
    </source>
</reference>
<feature type="site" description="Important for catalytic activity" evidence="7">
    <location>
        <position position="226"/>
    </location>
</feature>
<dbReference type="GO" id="GO:0009252">
    <property type="term" value="P:peptidoglycan biosynthetic process"/>
    <property type="evidence" value="ECO:0007669"/>
    <property type="project" value="UniProtKB-UniRule"/>
</dbReference>
<dbReference type="EMBL" id="MTSM01000011">
    <property type="protein sequence ID" value="OPX55254.1"/>
    <property type="molecule type" value="Genomic_DNA"/>
</dbReference>
<proteinExistence type="inferred from homology"/>
<dbReference type="PANTHER" id="PTHR30518:SF2">
    <property type="entry name" value="ENDOLYTIC MUREIN TRANSGLYCOSYLASE"/>
    <property type="match status" value="1"/>
</dbReference>
<keyword evidence="3 7" id="KW-1133">Transmembrane helix</keyword>
<evidence type="ECO:0000256" key="1">
    <source>
        <dbReference type="ARBA" id="ARBA00022475"/>
    </source>
</evidence>
<comment type="caution">
    <text evidence="9">The sequence shown here is derived from an EMBL/GenBank/DDBJ whole genome shotgun (WGS) entry which is preliminary data.</text>
</comment>
<dbReference type="GO" id="GO:0008932">
    <property type="term" value="F:lytic endotransglycosylase activity"/>
    <property type="evidence" value="ECO:0007669"/>
    <property type="project" value="UniProtKB-UniRule"/>
</dbReference>
<evidence type="ECO:0000256" key="4">
    <source>
        <dbReference type="ARBA" id="ARBA00023136"/>
    </source>
</evidence>
<dbReference type="NCBIfam" id="TIGR00247">
    <property type="entry name" value="endolytic transglycosylase MltG"/>
    <property type="match status" value="1"/>
</dbReference>
<dbReference type="Pfam" id="PF02618">
    <property type="entry name" value="YceG"/>
    <property type="match status" value="1"/>
</dbReference>
<gene>
    <name evidence="7" type="primary">mltG</name>
    <name evidence="9" type="ORF">BTE48_10000</name>
</gene>
<comment type="function">
    <text evidence="7">Functions as a peptidoglycan terminase that cleaves nascent peptidoglycan strands endolytically to terminate their elongation.</text>
</comment>
<comment type="similarity">
    <text evidence="7">Belongs to the transglycosylase MltG family.</text>
</comment>
<dbReference type="InterPro" id="IPR003770">
    <property type="entry name" value="MLTG-like"/>
</dbReference>
<sequence length="368" mass="41752">MLLLKKPIIWSLALLLSLSLLSALIGVAYWKNLLSKPIHNQGDKVYELKSGSSVNQVLLELEQQQVISEVWPIKVLIKLYPEQGLIKAGEYLIPSGINSYQLLTLLSSGQSIQYQITLVEGWTFAQVLKLIQQHPKLDIKTQALTNTEIMTKISGLPPAQVPHPEGQIFPDTYQFQKGVTDLELLTWAYKKMQRVLEEEWEKADHKALPYRSAYEALIMASIVEKETAIAAERARIAGVFVQRLEKNMRLQTDPTVIYGLGDRYLGNITRRHLNEKTPYNTYRINGLPPTPIALAGREAIHAALHPLKEGDLYFVAKGDGSHVFNRSLEAHNRAVRHYQINQRRKNYQSSPEFKVPTEILDNSSQPLQ</sequence>
<protein>
    <recommendedName>
        <fullName evidence="7">Endolytic murein transglycosylase</fullName>
        <ecNumber evidence="7">4.2.2.29</ecNumber>
    </recommendedName>
    <alternativeName>
        <fullName evidence="7">Peptidoglycan lytic transglycosylase</fullName>
    </alternativeName>
    <alternativeName>
        <fullName evidence="7">Peptidoglycan polymerization terminase</fullName>
    </alternativeName>
</protein>
<keyword evidence="6 7" id="KW-0961">Cell wall biogenesis/degradation</keyword>
<feature type="region of interest" description="Disordered" evidence="8">
    <location>
        <begin position="344"/>
        <end position="368"/>
    </location>
</feature>
<evidence type="ECO:0000256" key="8">
    <source>
        <dbReference type="SAM" id="MobiDB-lite"/>
    </source>
</evidence>
<dbReference type="Gene3D" id="3.30.160.60">
    <property type="entry name" value="Classic Zinc Finger"/>
    <property type="match status" value="1"/>
</dbReference>
<dbReference type="AlphaFoldDB" id="A0A1T4R3I0"/>
<evidence type="ECO:0000256" key="3">
    <source>
        <dbReference type="ARBA" id="ARBA00022989"/>
    </source>
</evidence>
<dbReference type="STRING" id="64969.SAMN02745127_02146"/>